<organism evidence="3 4">
    <name type="scientific">Aplysia californica</name>
    <name type="common">California sea hare</name>
    <dbReference type="NCBI Taxonomy" id="6500"/>
    <lineage>
        <taxon>Eukaryota</taxon>
        <taxon>Metazoa</taxon>
        <taxon>Spiralia</taxon>
        <taxon>Lophotrochozoa</taxon>
        <taxon>Mollusca</taxon>
        <taxon>Gastropoda</taxon>
        <taxon>Heterobranchia</taxon>
        <taxon>Euthyneura</taxon>
        <taxon>Tectipleura</taxon>
        <taxon>Aplysiida</taxon>
        <taxon>Aplysioidea</taxon>
        <taxon>Aplysiidae</taxon>
        <taxon>Aplysia</taxon>
    </lineage>
</organism>
<dbReference type="GeneID" id="101855079"/>
<keyword evidence="3" id="KW-1185">Reference proteome</keyword>
<evidence type="ECO:0000256" key="1">
    <source>
        <dbReference type="SAM" id="Coils"/>
    </source>
</evidence>
<keyword evidence="1" id="KW-0175">Coiled coil</keyword>
<reference evidence="4" key="1">
    <citation type="submission" date="2025-08" db="UniProtKB">
        <authorList>
            <consortium name="RefSeq"/>
        </authorList>
    </citation>
    <scope>IDENTIFICATION</scope>
</reference>
<name>A0ABM1AF90_APLCA</name>
<dbReference type="PANTHER" id="PTHR14352:SF2">
    <property type="entry name" value="HAUS AUGMIN-LIKE COMPLEX SUBUNIT 7"/>
    <property type="match status" value="1"/>
</dbReference>
<sequence>MAARLKDEDWRTSLKRRLDSLGCPYTGDLDVAAVADLLTSPGEGRLKVLQWIFSRYDSHLADLLDPSRFTAGARADARLQKLLTAASAMCLCSHSDIALIRGDAPLQKQAAFYDQLLNIVCLSVRDELNSVPGSSRALNDYRYLDALAGQQSLFSPTAWELDLLPKDLRPEVQRLSLKRAQAGHSSSSVPDVRDLMEQSESLTRELDAHNKTLEELHSSVQVQNLDSPSEVLTMAQMLSTVICELRQLVGVFSHCYETNIRVWCVKPPPESSQLGAAFRRVHTLLQKFATLMEVLNSVRQTHTKLSQDQQGEDLRQRVLGESVRGDWPPETYEGPPSCA</sequence>
<dbReference type="RefSeq" id="XP_012946531.2">
    <property type="nucleotide sequence ID" value="XM_013091077.2"/>
</dbReference>
<accession>A0ABM1AF90</accession>
<proteinExistence type="predicted"/>
<evidence type="ECO:0000313" key="4">
    <source>
        <dbReference type="RefSeq" id="XP_012946531.2"/>
    </source>
</evidence>
<evidence type="ECO:0000313" key="3">
    <source>
        <dbReference type="Proteomes" id="UP000694888"/>
    </source>
</evidence>
<dbReference type="Proteomes" id="UP000694888">
    <property type="component" value="Unplaced"/>
</dbReference>
<dbReference type="InterPro" id="IPR029711">
    <property type="entry name" value="Haus7-like"/>
</dbReference>
<feature type="region of interest" description="Disordered" evidence="2">
    <location>
        <begin position="303"/>
        <end position="339"/>
    </location>
</feature>
<gene>
    <name evidence="4" type="primary">LOC101855079</name>
</gene>
<protein>
    <submittedName>
        <fullName evidence="4">Uncharacterized protein LOC101855079</fullName>
    </submittedName>
</protein>
<evidence type="ECO:0000256" key="2">
    <source>
        <dbReference type="SAM" id="MobiDB-lite"/>
    </source>
</evidence>
<dbReference type="PANTHER" id="PTHR14352">
    <property type="entry name" value="HAUS AUGMIN-LIKE COMPLEX SUBUNIT 7"/>
    <property type="match status" value="1"/>
</dbReference>
<feature type="coiled-coil region" evidence="1">
    <location>
        <begin position="192"/>
        <end position="219"/>
    </location>
</feature>